<evidence type="ECO:0000313" key="9">
    <source>
        <dbReference type="Proteomes" id="UP000813462"/>
    </source>
</evidence>
<dbReference type="GO" id="GO:0005524">
    <property type="term" value="F:ATP binding"/>
    <property type="evidence" value="ECO:0007669"/>
    <property type="project" value="InterPro"/>
</dbReference>
<comment type="subcellular location">
    <subcellularLocation>
        <location evidence="1">Membrane</location>
        <topology evidence="1">Multi-pass membrane protein</topology>
    </subcellularLocation>
</comment>
<gene>
    <name evidence="8" type="ORF">FEM48_Zijuj03G0094200</name>
</gene>
<dbReference type="GO" id="GO:0016020">
    <property type="term" value="C:membrane"/>
    <property type="evidence" value="ECO:0007669"/>
    <property type="project" value="UniProtKB-SubCell"/>
</dbReference>
<dbReference type="GO" id="GO:0042626">
    <property type="term" value="F:ATPase-coupled transmembrane transporter activity"/>
    <property type="evidence" value="ECO:0007669"/>
    <property type="project" value="TreeGrafter"/>
</dbReference>
<keyword evidence="5 6" id="KW-0472">Membrane</keyword>
<dbReference type="PANTHER" id="PTHR48041">
    <property type="entry name" value="ABC TRANSPORTER G FAMILY MEMBER 28"/>
    <property type="match status" value="1"/>
</dbReference>
<evidence type="ECO:0000256" key="4">
    <source>
        <dbReference type="ARBA" id="ARBA00022989"/>
    </source>
</evidence>
<dbReference type="PANTHER" id="PTHR48041:SF1">
    <property type="entry name" value="ABC TRANSPORTER G FAMILY MEMBER 24"/>
    <property type="match status" value="1"/>
</dbReference>
<feature type="transmembrane region" description="Helical" evidence="6">
    <location>
        <begin position="54"/>
        <end position="77"/>
    </location>
</feature>
<dbReference type="Pfam" id="PF00005">
    <property type="entry name" value="ABC_tran"/>
    <property type="match status" value="1"/>
</dbReference>
<evidence type="ECO:0000256" key="6">
    <source>
        <dbReference type="SAM" id="Phobius"/>
    </source>
</evidence>
<dbReference type="InterPro" id="IPR050352">
    <property type="entry name" value="ABCG_transporters"/>
</dbReference>
<accession>A0A978VPH7</accession>
<feature type="transmembrane region" description="Helical" evidence="6">
    <location>
        <begin position="15"/>
        <end position="33"/>
    </location>
</feature>
<dbReference type="AlphaFoldDB" id="A0A978VPH7"/>
<dbReference type="Proteomes" id="UP000813462">
    <property type="component" value="Unassembled WGS sequence"/>
</dbReference>
<feature type="transmembrane region" description="Helical" evidence="6">
    <location>
        <begin position="322"/>
        <end position="340"/>
    </location>
</feature>
<evidence type="ECO:0000256" key="1">
    <source>
        <dbReference type="ARBA" id="ARBA00004141"/>
    </source>
</evidence>
<reference evidence="8" key="1">
    <citation type="journal article" date="2021" name="Front. Plant Sci.">
        <title>Chromosome-Scale Genome Assembly for Chinese Sour Jujube and Insights Into Its Genome Evolution and Domestication Signature.</title>
        <authorList>
            <person name="Shen L.-Y."/>
            <person name="Luo H."/>
            <person name="Wang X.-L."/>
            <person name="Wang X.-M."/>
            <person name="Qiu X.-J."/>
            <person name="Liu H."/>
            <person name="Zhou S.-S."/>
            <person name="Jia K.-H."/>
            <person name="Nie S."/>
            <person name="Bao Y.-T."/>
            <person name="Zhang R.-G."/>
            <person name="Yun Q.-Z."/>
            <person name="Chai Y.-H."/>
            <person name="Lu J.-Y."/>
            <person name="Li Y."/>
            <person name="Zhao S.-W."/>
            <person name="Mao J.-F."/>
            <person name="Jia S.-G."/>
            <person name="Mao Y.-M."/>
        </authorList>
    </citation>
    <scope>NUCLEOTIDE SEQUENCE</scope>
    <source>
        <strain evidence="8">AT0</strain>
        <tissue evidence="8">Leaf</tissue>
    </source>
</reference>
<evidence type="ECO:0000313" key="8">
    <source>
        <dbReference type="EMBL" id="KAH7537452.1"/>
    </source>
</evidence>
<feature type="transmembrane region" description="Helical" evidence="6">
    <location>
        <begin position="360"/>
        <end position="382"/>
    </location>
</feature>
<dbReference type="Gene3D" id="3.40.50.300">
    <property type="entry name" value="P-loop containing nucleotide triphosphate hydrolases"/>
    <property type="match status" value="1"/>
</dbReference>
<proteinExistence type="predicted"/>
<keyword evidence="4 6" id="KW-1133">Transmembrane helix</keyword>
<sequence>MSEKPISPQISPKTHAFSITHFLLHFLSFILFLPPKFQKPIFIFLSRMSHNLKVSNFFTFIWLGIVVLSLINCVHFVRCQVVDDYEQLDNPAVLSLVTQIVYSRLNNLTTAFSHDFGNRSSFCVKDPEAEWDRAFNFSTNLDFLSSCIQKTKGDITRRLCTAAETKFYFTSFLESTGSANYLKPNKNCNLTSWVSGCEPGWACSVGSEQEVDLKNSRDIPSRTSHCQACCAGFFCPHGITCMIQKFLMPTNIVFLKLAPWVLIVPLQNSIKQLVYVNHIYTNYLQGSQTIPVEEQIFGQMLVVLVSYSVLLDHIVRQPLRELLAVVGITAGWVLYLNNSYVLHRCFKLSSCNPNTANQNIHAYGVLLIAALSTLLLIIYNCSDQLLTTRERRLSKSREAAARSARETAKAHKRWKAAKDAAKKRASGLQAHLSRTFSRKKDVLDPEKLKILNQRKPETDDDLYPCALDTSVSSSVQSEGKRKESGNLMQIIHEIEDNPESYEGFSIDAGDNTSNLPKGKEMNTHSQNFKYAYAQLEKEKAQQQENKNLTFSGVIKMATDTRIRKRPLIEISFKDLTLTLKAKNKHLLRCVTGKIKPGRITAVMGPSGAGKTTFLSAIAGKAIGCNVSGLILINGKNESIHSYKKIIGFVPQDDIVHGNLTVEENLWFSAKCRCVASTILLIVMSFSLPFDI</sequence>
<protein>
    <recommendedName>
        <fullName evidence="7">ABC transporter domain-containing protein</fullName>
    </recommendedName>
</protein>
<feature type="domain" description="ABC transporter" evidence="7">
    <location>
        <begin position="590"/>
        <end position="670"/>
    </location>
</feature>
<comment type="caution">
    <text evidence="8">The sequence shown here is derived from an EMBL/GenBank/DDBJ whole genome shotgun (WGS) entry which is preliminary data.</text>
</comment>
<evidence type="ECO:0000256" key="2">
    <source>
        <dbReference type="ARBA" id="ARBA00022448"/>
    </source>
</evidence>
<dbReference type="InterPro" id="IPR027417">
    <property type="entry name" value="P-loop_NTPase"/>
</dbReference>
<keyword evidence="3 6" id="KW-0812">Transmembrane</keyword>
<evidence type="ECO:0000259" key="7">
    <source>
        <dbReference type="Pfam" id="PF00005"/>
    </source>
</evidence>
<keyword evidence="2" id="KW-0813">Transport</keyword>
<name>A0A978VPH7_ZIZJJ</name>
<dbReference type="SUPFAM" id="SSF52540">
    <property type="entry name" value="P-loop containing nucleoside triphosphate hydrolases"/>
    <property type="match status" value="1"/>
</dbReference>
<dbReference type="GO" id="GO:0016887">
    <property type="term" value="F:ATP hydrolysis activity"/>
    <property type="evidence" value="ECO:0007669"/>
    <property type="project" value="InterPro"/>
</dbReference>
<evidence type="ECO:0000256" key="3">
    <source>
        <dbReference type="ARBA" id="ARBA00022692"/>
    </source>
</evidence>
<evidence type="ECO:0000256" key="5">
    <source>
        <dbReference type="ARBA" id="ARBA00023136"/>
    </source>
</evidence>
<organism evidence="8 9">
    <name type="scientific">Ziziphus jujuba var. spinosa</name>
    <dbReference type="NCBI Taxonomy" id="714518"/>
    <lineage>
        <taxon>Eukaryota</taxon>
        <taxon>Viridiplantae</taxon>
        <taxon>Streptophyta</taxon>
        <taxon>Embryophyta</taxon>
        <taxon>Tracheophyta</taxon>
        <taxon>Spermatophyta</taxon>
        <taxon>Magnoliopsida</taxon>
        <taxon>eudicotyledons</taxon>
        <taxon>Gunneridae</taxon>
        <taxon>Pentapetalae</taxon>
        <taxon>rosids</taxon>
        <taxon>fabids</taxon>
        <taxon>Rosales</taxon>
        <taxon>Rhamnaceae</taxon>
        <taxon>Paliureae</taxon>
        <taxon>Ziziphus</taxon>
    </lineage>
</organism>
<dbReference type="InterPro" id="IPR003439">
    <property type="entry name" value="ABC_transporter-like_ATP-bd"/>
</dbReference>
<dbReference type="EMBL" id="JAEACU010000003">
    <property type="protein sequence ID" value="KAH7537452.1"/>
    <property type="molecule type" value="Genomic_DNA"/>
</dbReference>